<proteinExistence type="predicted"/>
<sequence>MHFQVSEKTKKPFSLKIFVITVFGSLIAYNVLVAIIMGQFFPKRWALQVSASNASVFWTFVGMSFFNCFVEYFFHRYVLHARVVWFLSPFYRKHTRHHGLTPIAFRPHRESTPTIENRFPIIREEQHEASFFPWYAFVAFTLVATTLFIAVHWLFPRIPIFLGGSLGIASSLFLYEVLHAISHWPIEKWKPLITHRRFGRAFQCVYAFHAGHHVNVLCNESVSGFFGLPLADLVFGTLVLSPTWFPHGETPSEREMKFKMPRRARFIVFLDRFAARSHRSRSGV</sequence>
<name>A0A1G2MBU7_9BACT</name>
<feature type="transmembrane region" description="Helical" evidence="1">
    <location>
        <begin position="12"/>
        <end position="36"/>
    </location>
</feature>
<evidence type="ECO:0000256" key="1">
    <source>
        <dbReference type="SAM" id="Phobius"/>
    </source>
</evidence>
<feature type="transmembrane region" description="Helical" evidence="1">
    <location>
        <begin position="132"/>
        <end position="154"/>
    </location>
</feature>
<keyword evidence="1" id="KW-0812">Transmembrane</keyword>
<evidence type="ECO:0000313" key="2">
    <source>
        <dbReference type="EMBL" id="OHA21184.1"/>
    </source>
</evidence>
<dbReference type="EMBL" id="MHRI01000012">
    <property type="protein sequence ID" value="OHA21184.1"/>
    <property type="molecule type" value="Genomic_DNA"/>
</dbReference>
<reference evidence="2 3" key="1">
    <citation type="journal article" date="2016" name="Nat. Commun.">
        <title>Thousands of microbial genomes shed light on interconnected biogeochemical processes in an aquifer system.</title>
        <authorList>
            <person name="Anantharaman K."/>
            <person name="Brown C.T."/>
            <person name="Hug L.A."/>
            <person name="Sharon I."/>
            <person name="Castelle C.J."/>
            <person name="Probst A.J."/>
            <person name="Thomas B.C."/>
            <person name="Singh A."/>
            <person name="Wilkins M.J."/>
            <person name="Karaoz U."/>
            <person name="Brodie E.L."/>
            <person name="Williams K.H."/>
            <person name="Hubbard S.S."/>
            <person name="Banfield J.F."/>
        </authorList>
    </citation>
    <scope>NUCLEOTIDE SEQUENCE [LARGE SCALE GENOMIC DNA]</scope>
</reference>
<keyword evidence="1" id="KW-1133">Transmembrane helix</keyword>
<protein>
    <recommendedName>
        <fullName evidence="4">Fatty acid hydroxylase domain-containing protein</fullName>
    </recommendedName>
</protein>
<dbReference type="AlphaFoldDB" id="A0A1G2MBU7"/>
<organism evidence="2 3">
    <name type="scientific">Candidatus Taylorbacteria bacterium RIFCSPHIGHO2_01_FULL_51_15</name>
    <dbReference type="NCBI Taxonomy" id="1802304"/>
    <lineage>
        <taxon>Bacteria</taxon>
        <taxon>Candidatus Tayloriibacteriota</taxon>
    </lineage>
</organism>
<comment type="caution">
    <text evidence="2">The sequence shown here is derived from an EMBL/GenBank/DDBJ whole genome shotgun (WGS) entry which is preliminary data.</text>
</comment>
<gene>
    <name evidence="2" type="ORF">A2849_01530</name>
</gene>
<feature type="transmembrane region" description="Helical" evidence="1">
    <location>
        <begin position="56"/>
        <end position="74"/>
    </location>
</feature>
<keyword evidence="1" id="KW-0472">Membrane</keyword>
<evidence type="ECO:0000313" key="3">
    <source>
        <dbReference type="Proteomes" id="UP000178121"/>
    </source>
</evidence>
<feature type="transmembrane region" description="Helical" evidence="1">
    <location>
        <begin position="160"/>
        <end position="178"/>
    </location>
</feature>
<accession>A0A1G2MBU7</accession>
<evidence type="ECO:0008006" key="4">
    <source>
        <dbReference type="Google" id="ProtNLM"/>
    </source>
</evidence>
<dbReference type="Proteomes" id="UP000178121">
    <property type="component" value="Unassembled WGS sequence"/>
</dbReference>